<name>A0A5C6CCD6_9BACT</name>
<comment type="caution">
    <text evidence="1">The sequence shown here is derived from an EMBL/GenBank/DDBJ whole genome shotgun (WGS) entry which is preliminary data.</text>
</comment>
<proteinExistence type="predicted"/>
<keyword evidence="2" id="KW-1185">Reference proteome</keyword>
<dbReference type="Proteomes" id="UP000318437">
    <property type="component" value="Unassembled WGS sequence"/>
</dbReference>
<dbReference type="EMBL" id="SJPS01000009">
    <property type="protein sequence ID" value="TWU21762.1"/>
    <property type="molecule type" value="Genomic_DNA"/>
</dbReference>
<dbReference type="AlphaFoldDB" id="A0A5C6CCD6"/>
<evidence type="ECO:0000313" key="1">
    <source>
        <dbReference type="EMBL" id="TWU21762.1"/>
    </source>
</evidence>
<accession>A0A5C6CCD6</accession>
<protein>
    <submittedName>
        <fullName evidence="1">Uncharacterized protein</fullName>
    </submittedName>
</protein>
<organism evidence="1 2">
    <name type="scientific">Bythopirellula polymerisocia</name>
    <dbReference type="NCBI Taxonomy" id="2528003"/>
    <lineage>
        <taxon>Bacteria</taxon>
        <taxon>Pseudomonadati</taxon>
        <taxon>Planctomycetota</taxon>
        <taxon>Planctomycetia</taxon>
        <taxon>Pirellulales</taxon>
        <taxon>Lacipirellulaceae</taxon>
        <taxon>Bythopirellula</taxon>
    </lineage>
</organism>
<reference evidence="1 2" key="1">
    <citation type="submission" date="2019-02" db="EMBL/GenBank/DDBJ databases">
        <title>Deep-cultivation of Planctomycetes and their phenomic and genomic characterization uncovers novel biology.</title>
        <authorList>
            <person name="Wiegand S."/>
            <person name="Jogler M."/>
            <person name="Boedeker C."/>
            <person name="Pinto D."/>
            <person name="Vollmers J."/>
            <person name="Rivas-Marin E."/>
            <person name="Kohn T."/>
            <person name="Peeters S.H."/>
            <person name="Heuer A."/>
            <person name="Rast P."/>
            <person name="Oberbeckmann S."/>
            <person name="Bunk B."/>
            <person name="Jeske O."/>
            <person name="Meyerdierks A."/>
            <person name="Storesund J.E."/>
            <person name="Kallscheuer N."/>
            <person name="Luecker S."/>
            <person name="Lage O.M."/>
            <person name="Pohl T."/>
            <person name="Merkel B.J."/>
            <person name="Hornburger P."/>
            <person name="Mueller R.-W."/>
            <person name="Bruemmer F."/>
            <person name="Labrenz M."/>
            <person name="Spormann A.M."/>
            <person name="Op Den Camp H."/>
            <person name="Overmann J."/>
            <person name="Amann R."/>
            <person name="Jetten M.S.M."/>
            <person name="Mascher T."/>
            <person name="Medema M.H."/>
            <person name="Devos D.P."/>
            <person name="Kaster A.-K."/>
            <person name="Ovreas L."/>
            <person name="Rohde M."/>
            <person name="Galperin M.Y."/>
            <person name="Jogler C."/>
        </authorList>
    </citation>
    <scope>NUCLEOTIDE SEQUENCE [LARGE SCALE GENOMIC DNA]</scope>
    <source>
        <strain evidence="1 2">Pla144</strain>
    </source>
</reference>
<evidence type="ECO:0000313" key="2">
    <source>
        <dbReference type="Proteomes" id="UP000318437"/>
    </source>
</evidence>
<gene>
    <name evidence="1" type="ORF">Pla144_44560</name>
</gene>
<sequence>MGLVQAVLPASVWNMCKRMIEVPQELGRSCCFLGNIPDGDTGLPTPGLGSSLVCRGAKENECNRGIAKRRKRSAARWVAGSHSVLIVPLKLANFTLLEPVEESETSNHGTVFEKHDECLEIR</sequence>